<sequence>MPARITRARNLSHSSGARDAPFLCSRARERAQGARMSGAGGRNSTFCPGREGAVAAAGEGP</sequence>
<comment type="caution">
    <text evidence="2">The sequence shown here is derived from an EMBL/GenBank/DDBJ whole genome shotgun (WGS) entry which is preliminary data.</text>
</comment>
<reference evidence="3" key="1">
    <citation type="journal article" date="2019" name="Int. J. Syst. Evol. Microbiol.">
        <title>The Global Catalogue of Microorganisms (GCM) 10K type strain sequencing project: providing services to taxonomists for standard genome sequencing and annotation.</title>
        <authorList>
            <consortium name="The Broad Institute Genomics Platform"/>
            <consortium name="The Broad Institute Genome Sequencing Center for Infectious Disease"/>
            <person name="Wu L."/>
            <person name="Ma J."/>
        </authorList>
    </citation>
    <scope>NUCLEOTIDE SEQUENCE [LARGE SCALE GENOMIC DNA]</scope>
    <source>
        <strain evidence="3">JCM 5052</strain>
    </source>
</reference>
<gene>
    <name evidence="2" type="ORF">GCM10010390_10350</name>
</gene>
<dbReference type="EMBL" id="BAAABZ010000002">
    <property type="protein sequence ID" value="GAA0509423.1"/>
    <property type="molecule type" value="Genomic_DNA"/>
</dbReference>
<feature type="compositionally biased region" description="Low complexity" evidence="1">
    <location>
        <begin position="49"/>
        <end position="61"/>
    </location>
</feature>
<accession>A0ABP3M1U2</accession>
<feature type="region of interest" description="Disordered" evidence="1">
    <location>
        <begin position="32"/>
        <end position="61"/>
    </location>
</feature>
<evidence type="ECO:0000313" key="2">
    <source>
        <dbReference type="EMBL" id="GAA0509423.1"/>
    </source>
</evidence>
<proteinExistence type="predicted"/>
<organism evidence="2 3">
    <name type="scientific">Streptomyces mordarskii</name>
    <dbReference type="NCBI Taxonomy" id="1226758"/>
    <lineage>
        <taxon>Bacteria</taxon>
        <taxon>Bacillati</taxon>
        <taxon>Actinomycetota</taxon>
        <taxon>Actinomycetes</taxon>
        <taxon>Kitasatosporales</taxon>
        <taxon>Streptomycetaceae</taxon>
        <taxon>Streptomyces</taxon>
    </lineage>
</organism>
<evidence type="ECO:0000256" key="1">
    <source>
        <dbReference type="SAM" id="MobiDB-lite"/>
    </source>
</evidence>
<protein>
    <submittedName>
        <fullName evidence="2">Uncharacterized protein</fullName>
    </submittedName>
</protein>
<keyword evidence="3" id="KW-1185">Reference proteome</keyword>
<dbReference type="Proteomes" id="UP001501576">
    <property type="component" value="Unassembled WGS sequence"/>
</dbReference>
<evidence type="ECO:0000313" key="3">
    <source>
        <dbReference type="Proteomes" id="UP001501576"/>
    </source>
</evidence>
<name>A0ABP3M1U2_9ACTN</name>